<comment type="caution">
    <text evidence="3">The sequence shown here is derived from an EMBL/GenBank/DDBJ whole genome shotgun (WGS) entry which is preliminary data.</text>
</comment>
<dbReference type="GO" id="GO:0003677">
    <property type="term" value="F:DNA binding"/>
    <property type="evidence" value="ECO:0007669"/>
    <property type="project" value="UniProtKB-KW"/>
</dbReference>
<accession>C0D650</accession>
<evidence type="ECO:0000313" key="4">
    <source>
        <dbReference type="Proteomes" id="UP000004756"/>
    </source>
</evidence>
<reference evidence="3 4" key="1">
    <citation type="submission" date="2009-01" db="EMBL/GenBank/DDBJ databases">
        <authorList>
            <person name="Fulton L."/>
            <person name="Clifton S."/>
            <person name="Fulton B."/>
            <person name="Xu J."/>
            <person name="Minx P."/>
            <person name="Pepin K.H."/>
            <person name="Johnson M."/>
            <person name="Bhonagiri V."/>
            <person name="Nash W.E."/>
            <person name="Mardis E.R."/>
            <person name="Wilson R.K."/>
        </authorList>
    </citation>
    <scope>NUCLEOTIDE SEQUENCE [LARGE SCALE GENOMIC DNA]</scope>
    <source>
        <strain evidence="3 4">DSM 15981</strain>
    </source>
</reference>
<dbReference type="InterPro" id="IPR010982">
    <property type="entry name" value="Lambda_DNA-bd_dom_sf"/>
</dbReference>
<dbReference type="PANTHER" id="PTHR46558">
    <property type="entry name" value="TRACRIPTIONAL REGULATORY PROTEIN-RELATED-RELATED"/>
    <property type="match status" value="1"/>
</dbReference>
<evidence type="ECO:0000259" key="2">
    <source>
        <dbReference type="PROSITE" id="PS50943"/>
    </source>
</evidence>
<organism evidence="3 4">
    <name type="scientific">[Clostridium] asparagiforme DSM 15981</name>
    <dbReference type="NCBI Taxonomy" id="518636"/>
    <lineage>
        <taxon>Bacteria</taxon>
        <taxon>Bacillati</taxon>
        <taxon>Bacillota</taxon>
        <taxon>Clostridia</taxon>
        <taxon>Lachnospirales</taxon>
        <taxon>Lachnospiraceae</taxon>
        <taxon>Enterocloster</taxon>
    </lineage>
</organism>
<name>C0D650_9FIRM</name>
<dbReference type="SMART" id="SM00530">
    <property type="entry name" value="HTH_XRE"/>
    <property type="match status" value="1"/>
</dbReference>
<reference evidence="3 4" key="2">
    <citation type="submission" date="2009-02" db="EMBL/GenBank/DDBJ databases">
        <title>Draft genome sequence of Clostridium asparagiforme (DSM 15981).</title>
        <authorList>
            <person name="Sudarsanam P."/>
            <person name="Ley R."/>
            <person name="Guruge J."/>
            <person name="Turnbaugh P.J."/>
            <person name="Mahowald M."/>
            <person name="Liep D."/>
            <person name="Gordon J."/>
        </authorList>
    </citation>
    <scope>NUCLEOTIDE SEQUENCE [LARGE SCALE GENOMIC DNA]</scope>
    <source>
        <strain evidence="3 4">DSM 15981</strain>
    </source>
</reference>
<keyword evidence="1 3" id="KW-0238">DNA-binding</keyword>
<proteinExistence type="predicted"/>
<keyword evidence="4" id="KW-1185">Reference proteome</keyword>
<dbReference type="AlphaFoldDB" id="C0D650"/>
<dbReference type="CDD" id="cd00093">
    <property type="entry name" value="HTH_XRE"/>
    <property type="match status" value="1"/>
</dbReference>
<evidence type="ECO:0000256" key="1">
    <source>
        <dbReference type="ARBA" id="ARBA00023125"/>
    </source>
</evidence>
<sequence length="257" mass="26860">MRRKQMTAFSEQLIKLRKQKGLSQEQLGAAVGVTRQTVSKWELGDTTPELGKLVQLSDYFQLSIDELVGHAAENDGDRTVELNGAPAVWHYEYKSKRTWFGIPLVHINIGPGPHRARGIIAVGNLSRGVIALGGLSVGLLSFGACSLGMFSLGGLSLGLLVSAGGLSVGALSFGGLAIGLFAVGGCAFGVYSIGGCAIASKIAAGGYAHGPIAIGDRATGDVVFQFEQGFRSGDVRRAVTEMFPGTWGIIADIFSAF</sequence>
<dbReference type="InterPro" id="IPR001387">
    <property type="entry name" value="Cro/C1-type_HTH"/>
</dbReference>
<dbReference type="SUPFAM" id="SSF47413">
    <property type="entry name" value="lambda repressor-like DNA-binding domains"/>
    <property type="match status" value="1"/>
</dbReference>
<dbReference type="EMBL" id="ACCJ01000391">
    <property type="protein sequence ID" value="EEG53184.1"/>
    <property type="molecule type" value="Genomic_DNA"/>
</dbReference>
<dbReference type="PANTHER" id="PTHR46558:SF13">
    <property type="entry name" value="HTH-TYPE TRANSCRIPTIONAL REGULATOR IMMR"/>
    <property type="match status" value="1"/>
</dbReference>
<dbReference type="Proteomes" id="UP000004756">
    <property type="component" value="Unassembled WGS sequence"/>
</dbReference>
<dbReference type="Gene3D" id="1.10.260.40">
    <property type="entry name" value="lambda repressor-like DNA-binding domains"/>
    <property type="match status" value="1"/>
</dbReference>
<protein>
    <submittedName>
        <fullName evidence="3">DNA-binding helix-turn-helix protein</fullName>
    </submittedName>
</protein>
<dbReference type="Pfam" id="PF01381">
    <property type="entry name" value="HTH_3"/>
    <property type="match status" value="1"/>
</dbReference>
<evidence type="ECO:0000313" key="3">
    <source>
        <dbReference type="EMBL" id="EEG53184.1"/>
    </source>
</evidence>
<dbReference type="HOGENOM" id="CLU_079578_0_0_9"/>
<gene>
    <name evidence="3" type="ORF">CLOSTASPAR_04746</name>
</gene>
<dbReference type="PROSITE" id="PS50943">
    <property type="entry name" value="HTH_CROC1"/>
    <property type="match status" value="1"/>
</dbReference>
<feature type="domain" description="HTH cro/C1-type" evidence="2">
    <location>
        <begin position="13"/>
        <end position="67"/>
    </location>
</feature>